<dbReference type="OrthoDB" id="1028014at2759"/>
<evidence type="ECO:0000313" key="3">
    <source>
        <dbReference type="Proteomes" id="UP000823388"/>
    </source>
</evidence>
<organism evidence="2 3">
    <name type="scientific">Panicum virgatum</name>
    <name type="common">Blackwell switchgrass</name>
    <dbReference type="NCBI Taxonomy" id="38727"/>
    <lineage>
        <taxon>Eukaryota</taxon>
        <taxon>Viridiplantae</taxon>
        <taxon>Streptophyta</taxon>
        <taxon>Embryophyta</taxon>
        <taxon>Tracheophyta</taxon>
        <taxon>Spermatophyta</taxon>
        <taxon>Magnoliopsida</taxon>
        <taxon>Liliopsida</taxon>
        <taxon>Poales</taxon>
        <taxon>Poaceae</taxon>
        <taxon>PACMAD clade</taxon>
        <taxon>Panicoideae</taxon>
        <taxon>Panicodae</taxon>
        <taxon>Paniceae</taxon>
        <taxon>Panicinae</taxon>
        <taxon>Panicum</taxon>
        <taxon>Panicum sect. Hiantes</taxon>
    </lineage>
</organism>
<dbReference type="Proteomes" id="UP000823388">
    <property type="component" value="Chromosome 9N"/>
</dbReference>
<name>A0A8T0MUT6_PANVG</name>
<proteinExistence type="predicted"/>
<feature type="compositionally biased region" description="Basic and acidic residues" evidence="1">
    <location>
        <begin position="29"/>
        <end position="43"/>
    </location>
</feature>
<dbReference type="PANTHER" id="PTHR34776:SF1">
    <property type="entry name" value="F17F16.3 PROTEIN"/>
    <property type="match status" value="1"/>
</dbReference>
<dbReference type="AlphaFoldDB" id="A0A8T0MUT6"/>
<evidence type="ECO:0000313" key="2">
    <source>
        <dbReference type="EMBL" id="KAG2540293.1"/>
    </source>
</evidence>
<protein>
    <submittedName>
        <fullName evidence="2">Uncharacterized protein</fullName>
    </submittedName>
</protein>
<keyword evidence="3" id="KW-1185">Reference proteome</keyword>
<gene>
    <name evidence="2" type="ORF">PVAP13_9NG541300</name>
</gene>
<accession>A0A8T0MUT6</accession>
<feature type="compositionally biased region" description="Basic and acidic residues" evidence="1">
    <location>
        <begin position="1"/>
        <end position="22"/>
    </location>
</feature>
<sequence length="335" mass="36498">MGQGKEVKTRPDPKVEIQEKGEIFFFYRPKVDKDEARGPDDVQRMYIVLRPESAAGDRAVEEKQAPDSGKEGRKHRHQGDGGGSGGGAGDKEEGHQGGHGKEEVNVVEQPLLRLVVMGKKSLPDPAKHGRPYWGYVELVTTKLQDIKDALKEEEYSTATRGQHRRPAARALGEGVYRILRHESGGRRAPHTHLVYKLELPTRGDGEPQDALNVEPEASFLVQVKNPDPPSGGGGGFRGLQSKRRAAFPAHLQGAFGSRRYAPADPPDLLNYEGCELLLIAASDDVEEELGLELEGEVEEGEGGQGEEQRAAGCSDLVKMFGEVADVKPLLSGSWD</sequence>
<reference evidence="2" key="1">
    <citation type="submission" date="2020-05" db="EMBL/GenBank/DDBJ databases">
        <title>WGS assembly of Panicum virgatum.</title>
        <authorList>
            <person name="Lovell J.T."/>
            <person name="Jenkins J."/>
            <person name="Shu S."/>
            <person name="Juenger T.E."/>
            <person name="Schmutz J."/>
        </authorList>
    </citation>
    <scope>NUCLEOTIDE SEQUENCE</scope>
    <source>
        <strain evidence="2">AP13</strain>
    </source>
</reference>
<comment type="caution">
    <text evidence="2">The sequence shown here is derived from an EMBL/GenBank/DDBJ whole genome shotgun (WGS) entry which is preliminary data.</text>
</comment>
<feature type="compositionally biased region" description="Basic and acidic residues" evidence="1">
    <location>
        <begin position="89"/>
        <end position="104"/>
    </location>
</feature>
<feature type="region of interest" description="Disordered" evidence="1">
    <location>
        <begin position="1"/>
        <end position="105"/>
    </location>
</feature>
<feature type="compositionally biased region" description="Basic and acidic residues" evidence="1">
    <location>
        <begin position="58"/>
        <end position="71"/>
    </location>
</feature>
<dbReference type="EMBL" id="CM029054">
    <property type="protein sequence ID" value="KAG2540293.1"/>
    <property type="molecule type" value="Genomic_DNA"/>
</dbReference>
<dbReference type="PANTHER" id="PTHR34776">
    <property type="entry name" value="F17F16.3 PROTEIN"/>
    <property type="match status" value="1"/>
</dbReference>
<evidence type="ECO:0000256" key="1">
    <source>
        <dbReference type="SAM" id="MobiDB-lite"/>
    </source>
</evidence>